<keyword evidence="15" id="KW-1185">Reference proteome</keyword>
<feature type="domain" description="C2H2-type" evidence="13">
    <location>
        <begin position="151"/>
        <end position="178"/>
    </location>
</feature>
<feature type="domain" description="C2H2-type" evidence="13">
    <location>
        <begin position="263"/>
        <end position="291"/>
    </location>
</feature>
<evidence type="ECO:0000256" key="10">
    <source>
        <dbReference type="ARBA" id="ARBA00023242"/>
    </source>
</evidence>
<protein>
    <submittedName>
        <fullName evidence="14">KRAB</fullName>
    </submittedName>
</protein>
<evidence type="ECO:0000256" key="7">
    <source>
        <dbReference type="ARBA" id="ARBA00023015"/>
    </source>
</evidence>
<feature type="domain" description="C2H2-type" evidence="13">
    <location>
        <begin position="11"/>
        <end position="38"/>
    </location>
</feature>
<dbReference type="FunFam" id="3.30.160.60:FF:000290">
    <property type="entry name" value="Zinc finger protein 697 isoform X1"/>
    <property type="match status" value="1"/>
</dbReference>
<sequence>MRGKKLTPSRFACDICYKNFTQISSVIRHKRIHSGEKPFSCEECGKSFSQSSTLVNHRRIHSGCKPFECPVCGRKFSDHSSLSRHRRTHSGEKPYSCDICHKSFSRSTYLSCHIRIHTGERPFTCSVCEQTFSHLSSLARHRRVHSGERPFSCEVCGKAFSQSSILSNHRRIHSKEKPFMCQVCDKSFSNHSSLYRHVKIHTLNKLPSATPPLVSSVLLLGNEFQRSSEEGAFRNHLVDGDNDDNNNNKNESENKEVADQKPFKCTHCYQVFQQTSELILHMKADHSSLTSICDGGTTPGLDQNNTEPNTNSKAFSFSPDLSSESVKPQQDMSQQNLQLITQQPTKQGGQVLCIAQVQEKPKVRRQFPCRFCKRLFSDRSNMCKHRKKCQLKYVTPFPAENQPDLKVELLSPATIKQNNPPVDSAISTPSVHFPDNLSNNTFEQSSSPQVARFHFHYTPSEEPKDQATSKATQKRSSLPHKCNICHKTFTQSSSLRRHHRVHSGEKPYHCRVCQKSFSQSSILYNHLRIHSGERPYKCHICSKRFLDSSSRLRHIRSHSGEKPFKCTICFKSFSRSTYVASHIRVHSGEKPFHCSICDRRFSQSSSLIRHHPSLRRAAILM</sequence>
<dbReference type="PROSITE" id="PS00028">
    <property type="entry name" value="ZINC_FINGER_C2H2_1"/>
    <property type="match status" value="12"/>
</dbReference>
<dbReference type="FunFam" id="3.30.160.60:FF:000381">
    <property type="entry name" value="zinc finger protein 574"/>
    <property type="match status" value="1"/>
</dbReference>
<dbReference type="AlphaFoldDB" id="A0A812BE44"/>
<feature type="domain" description="C2H2-type" evidence="13">
    <location>
        <begin position="564"/>
        <end position="591"/>
    </location>
</feature>
<keyword evidence="4" id="KW-0677">Repeat</keyword>
<keyword evidence="6" id="KW-0862">Zinc</keyword>
<dbReference type="FunFam" id="3.30.160.60:FF:001480">
    <property type="entry name" value="Si:cabz01071911.3"/>
    <property type="match status" value="1"/>
</dbReference>
<keyword evidence="5 11" id="KW-0863">Zinc-finger</keyword>
<feature type="region of interest" description="Disordered" evidence="12">
    <location>
        <begin position="295"/>
        <end position="331"/>
    </location>
</feature>
<feature type="domain" description="C2H2-type" evidence="13">
    <location>
        <begin position="508"/>
        <end position="535"/>
    </location>
</feature>
<dbReference type="Proteomes" id="UP000597762">
    <property type="component" value="Unassembled WGS sequence"/>
</dbReference>
<evidence type="ECO:0000256" key="2">
    <source>
        <dbReference type="ARBA" id="ARBA00006991"/>
    </source>
</evidence>
<accession>A0A812BE44</accession>
<dbReference type="InterPro" id="IPR036236">
    <property type="entry name" value="Znf_C2H2_sf"/>
</dbReference>
<dbReference type="OrthoDB" id="654211at2759"/>
<evidence type="ECO:0000256" key="11">
    <source>
        <dbReference type="PROSITE-ProRule" id="PRU00042"/>
    </source>
</evidence>
<dbReference type="InterPro" id="IPR013087">
    <property type="entry name" value="Znf_C2H2_type"/>
</dbReference>
<dbReference type="PANTHER" id="PTHR24388">
    <property type="entry name" value="ZINC FINGER PROTEIN"/>
    <property type="match status" value="1"/>
</dbReference>
<dbReference type="FunFam" id="3.30.160.60:FF:000557">
    <property type="entry name" value="zinc finger and SCAN domain-containing protein 29"/>
    <property type="match status" value="1"/>
</dbReference>
<dbReference type="GO" id="GO:0005634">
    <property type="term" value="C:nucleus"/>
    <property type="evidence" value="ECO:0007669"/>
    <property type="project" value="UniProtKB-SubCell"/>
</dbReference>
<dbReference type="EMBL" id="CAHIKZ030000657">
    <property type="protein sequence ID" value="CAE1231742.1"/>
    <property type="molecule type" value="Genomic_DNA"/>
</dbReference>
<dbReference type="GO" id="GO:0000978">
    <property type="term" value="F:RNA polymerase II cis-regulatory region sequence-specific DNA binding"/>
    <property type="evidence" value="ECO:0007669"/>
    <property type="project" value="TreeGrafter"/>
</dbReference>
<dbReference type="FunFam" id="3.30.160.60:FF:000870">
    <property type="entry name" value="zinc finger protein 197 isoform X1"/>
    <property type="match status" value="1"/>
</dbReference>
<feature type="domain" description="C2H2-type" evidence="13">
    <location>
        <begin position="592"/>
        <end position="610"/>
    </location>
</feature>
<comment type="caution">
    <text evidence="14">The sequence shown here is derived from an EMBL/GenBank/DDBJ whole genome shotgun (WGS) entry which is preliminary data.</text>
</comment>
<keyword evidence="9" id="KW-0804">Transcription</keyword>
<feature type="domain" description="C2H2-type" evidence="13">
    <location>
        <begin position="480"/>
        <end position="507"/>
    </location>
</feature>
<feature type="domain" description="C2H2-type" evidence="13">
    <location>
        <begin position="536"/>
        <end position="563"/>
    </location>
</feature>
<keyword evidence="10" id="KW-0539">Nucleus</keyword>
<dbReference type="SMART" id="SM00355">
    <property type="entry name" value="ZnF_C2H2"/>
    <property type="match status" value="14"/>
</dbReference>
<evidence type="ECO:0000256" key="9">
    <source>
        <dbReference type="ARBA" id="ARBA00023163"/>
    </source>
</evidence>
<reference evidence="14" key="1">
    <citation type="submission" date="2021-01" db="EMBL/GenBank/DDBJ databases">
        <authorList>
            <person name="Li R."/>
            <person name="Bekaert M."/>
        </authorList>
    </citation>
    <scope>NUCLEOTIDE SEQUENCE</scope>
    <source>
        <strain evidence="14">Farmed</strain>
    </source>
</reference>
<evidence type="ECO:0000256" key="3">
    <source>
        <dbReference type="ARBA" id="ARBA00022723"/>
    </source>
</evidence>
<evidence type="ECO:0000256" key="4">
    <source>
        <dbReference type="ARBA" id="ARBA00022737"/>
    </source>
</evidence>
<comment type="similarity">
    <text evidence="2">Belongs to the krueppel C2H2-type zinc-finger protein family.</text>
</comment>
<dbReference type="PANTHER" id="PTHR24388:SF104">
    <property type="entry name" value="AT-RICH BINDING PROTEIN-RELATED"/>
    <property type="match status" value="1"/>
</dbReference>
<name>A0A812BE44_ACAPH</name>
<evidence type="ECO:0000313" key="14">
    <source>
        <dbReference type="EMBL" id="CAE1231742.1"/>
    </source>
</evidence>
<keyword evidence="7" id="KW-0805">Transcription regulation</keyword>
<organism evidence="14 15">
    <name type="scientific">Acanthosepion pharaonis</name>
    <name type="common">Pharaoh cuttlefish</name>
    <name type="synonym">Sepia pharaonis</name>
    <dbReference type="NCBI Taxonomy" id="158019"/>
    <lineage>
        <taxon>Eukaryota</taxon>
        <taxon>Metazoa</taxon>
        <taxon>Spiralia</taxon>
        <taxon>Lophotrochozoa</taxon>
        <taxon>Mollusca</taxon>
        <taxon>Cephalopoda</taxon>
        <taxon>Coleoidea</taxon>
        <taxon>Decapodiformes</taxon>
        <taxon>Sepiida</taxon>
        <taxon>Sepiina</taxon>
        <taxon>Sepiidae</taxon>
        <taxon>Acanthosepion</taxon>
    </lineage>
</organism>
<dbReference type="FunFam" id="3.30.160.60:FF:000759">
    <property type="entry name" value="zinc finger protein 16"/>
    <property type="match status" value="1"/>
</dbReference>
<feature type="domain" description="C2H2-type" evidence="13">
    <location>
        <begin position="123"/>
        <end position="150"/>
    </location>
</feature>
<comment type="subcellular location">
    <subcellularLocation>
        <location evidence="1">Nucleus</location>
    </subcellularLocation>
</comment>
<evidence type="ECO:0000256" key="6">
    <source>
        <dbReference type="ARBA" id="ARBA00022833"/>
    </source>
</evidence>
<dbReference type="FunFam" id="3.30.160.60:FF:000358">
    <property type="entry name" value="zinc finger protein 24"/>
    <property type="match status" value="1"/>
</dbReference>
<dbReference type="PROSITE" id="PS50157">
    <property type="entry name" value="ZINC_FINGER_C2H2_2"/>
    <property type="match status" value="13"/>
</dbReference>
<dbReference type="Pfam" id="PF00096">
    <property type="entry name" value="zf-C2H2"/>
    <property type="match status" value="12"/>
</dbReference>
<feature type="domain" description="C2H2-type" evidence="13">
    <location>
        <begin position="179"/>
        <end position="206"/>
    </location>
</feature>
<feature type="domain" description="C2H2-type" evidence="13">
    <location>
        <begin position="67"/>
        <end position="94"/>
    </location>
</feature>
<evidence type="ECO:0000256" key="1">
    <source>
        <dbReference type="ARBA" id="ARBA00004123"/>
    </source>
</evidence>
<evidence type="ECO:0000313" key="15">
    <source>
        <dbReference type="Proteomes" id="UP000597762"/>
    </source>
</evidence>
<evidence type="ECO:0000256" key="8">
    <source>
        <dbReference type="ARBA" id="ARBA00023125"/>
    </source>
</evidence>
<dbReference type="SUPFAM" id="SSF57667">
    <property type="entry name" value="beta-beta-alpha zinc fingers"/>
    <property type="match status" value="8"/>
</dbReference>
<dbReference type="GO" id="GO:0000981">
    <property type="term" value="F:DNA-binding transcription factor activity, RNA polymerase II-specific"/>
    <property type="evidence" value="ECO:0007669"/>
    <property type="project" value="TreeGrafter"/>
</dbReference>
<feature type="region of interest" description="Disordered" evidence="12">
    <location>
        <begin position="232"/>
        <end position="258"/>
    </location>
</feature>
<dbReference type="GO" id="GO:0008270">
    <property type="term" value="F:zinc ion binding"/>
    <property type="evidence" value="ECO:0007669"/>
    <property type="project" value="UniProtKB-KW"/>
</dbReference>
<feature type="domain" description="C2H2-type" evidence="13">
    <location>
        <begin position="95"/>
        <end position="122"/>
    </location>
</feature>
<feature type="compositionally biased region" description="Polar residues" evidence="12">
    <location>
        <begin position="300"/>
        <end position="331"/>
    </location>
</feature>
<evidence type="ECO:0000256" key="12">
    <source>
        <dbReference type="SAM" id="MobiDB-lite"/>
    </source>
</evidence>
<dbReference type="FunFam" id="3.30.160.60:FF:001498">
    <property type="entry name" value="Zinc finger protein 404"/>
    <property type="match status" value="1"/>
</dbReference>
<keyword evidence="3" id="KW-0479">Metal-binding</keyword>
<dbReference type="FunFam" id="3.30.160.60:FF:000744">
    <property type="entry name" value="zinc finger E-box-binding homeobox 1"/>
    <property type="match status" value="1"/>
</dbReference>
<evidence type="ECO:0000259" key="13">
    <source>
        <dbReference type="PROSITE" id="PS50157"/>
    </source>
</evidence>
<gene>
    <name evidence="14" type="ORF">SPHA_18213</name>
</gene>
<dbReference type="InterPro" id="IPR050527">
    <property type="entry name" value="Snail/Krueppel_Znf"/>
</dbReference>
<feature type="domain" description="C2H2-type" evidence="13">
    <location>
        <begin position="39"/>
        <end position="66"/>
    </location>
</feature>
<keyword evidence="8" id="KW-0238">DNA-binding</keyword>
<dbReference type="Gene3D" id="3.30.160.60">
    <property type="entry name" value="Classic Zinc Finger"/>
    <property type="match status" value="13"/>
</dbReference>
<dbReference type="FunFam" id="3.30.160.60:FF:001289">
    <property type="entry name" value="Zinc finger protein 574"/>
    <property type="match status" value="2"/>
</dbReference>
<evidence type="ECO:0000256" key="5">
    <source>
        <dbReference type="ARBA" id="ARBA00022771"/>
    </source>
</evidence>
<proteinExistence type="inferred from homology"/>